<feature type="transmembrane region" description="Helical" evidence="1">
    <location>
        <begin position="32"/>
        <end position="51"/>
    </location>
</feature>
<feature type="transmembrane region" description="Helical" evidence="1">
    <location>
        <begin position="145"/>
        <end position="165"/>
    </location>
</feature>
<keyword evidence="3" id="KW-1185">Reference proteome</keyword>
<dbReference type="KEGG" id="acad:UA74_03375"/>
<organism evidence="2 3">
    <name type="scientific">Actinoalloteichus fjordicus</name>
    <dbReference type="NCBI Taxonomy" id="1612552"/>
    <lineage>
        <taxon>Bacteria</taxon>
        <taxon>Bacillati</taxon>
        <taxon>Actinomycetota</taxon>
        <taxon>Actinomycetes</taxon>
        <taxon>Pseudonocardiales</taxon>
        <taxon>Pseudonocardiaceae</taxon>
        <taxon>Actinoalloteichus</taxon>
    </lineage>
</organism>
<keyword evidence="1" id="KW-0472">Membrane</keyword>
<accession>A0AAC9PQD1</accession>
<dbReference type="EMBL" id="CP016076">
    <property type="protein sequence ID" value="APU12756.1"/>
    <property type="molecule type" value="Genomic_DNA"/>
</dbReference>
<evidence type="ECO:0000256" key="1">
    <source>
        <dbReference type="SAM" id="Phobius"/>
    </source>
</evidence>
<reference evidence="3" key="1">
    <citation type="submission" date="2016-06" db="EMBL/GenBank/DDBJ databases">
        <title>Complete genome sequence of Actinoalloteichus fjordicus DSM 46855 (=ADI127-17), type strain of the new species Actinoalloteichus fjordicus.</title>
        <authorList>
            <person name="Ruckert C."/>
            <person name="Nouioui I."/>
            <person name="Willmese J."/>
            <person name="van Wezel G."/>
            <person name="Klenk H.-P."/>
            <person name="Kalinowski J."/>
            <person name="Zotchev S.B."/>
        </authorList>
    </citation>
    <scope>NUCLEOTIDE SEQUENCE [LARGE SCALE GENOMIC DNA]</scope>
    <source>
        <strain evidence="3">ADI127-7</strain>
    </source>
</reference>
<gene>
    <name evidence="2" type="ORF">UA74_03375</name>
</gene>
<protein>
    <submittedName>
        <fullName evidence="2">Uncharacterized protein</fullName>
    </submittedName>
</protein>
<dbReference type="Proteomes" id="UP000185511">
    <property type="component" value="Chromosome"/>
</dbReference>
<dbReference type="AlphaFoldDB" id="A0AAC9PQD1"/>
<keyword evidence="1" id="KW-0812">Transmembrane</keyword>
<proteinExistence type="predicted"/>
<feature type="transmembrane region" description="Helical" evidence="1">
    <location>
        <begin position="118"/>
        <end position="138"/>
    </location>
</feature>
<evidence type="ECO:0000313" key="3">
    <source>
        <dbReference type="Proteomes" id="UP000185511"/>
    </source>
</evidence>
<evidence type="ECO:0000313" key="2">
    <source>
        <dbReference type="EMBL" id="APU12756.1"/>
    </source>
</evidence>
<sequence length="209" mass="21721">MPAVSVEPGRGSPLARMNAVLVAPGASSVEAWLSYGAALVGAAFGLVAGAVSESTPLQLVLLVLLGFDLFGGAVVNATAAASRRFHGAQSSRVRRWGFVAAHLHLLGVALMFPDYSWAVAVLLYSVILLAAALILLVNEALRRPVAFAACSVILPLVAVATATGVPAELSWIAPLLVIKLLLGHLVPWVPSKRSETSSRRRCSPVKGDA</sequence>
<feature type="transmembrane region" description="Helical" evidence="1">
    <location>
        <begin position="171"/>
        <end position="191"/>
    </location>
</feature>
<name>A0AAC9PQD1_9PSEU</name>
<dbReference type="RefSeq" id="WP_198042911.1">
    <property type="nucleotide sequence ID" value="NZ_CP016076.1"/>
</dbReference>
<keyword evidence="1" id="KW-1133">Transmembrane helix</keyword>
<feature type="transmembrane region" description="Helical" evidence="1">
    <location>
        <begin position="57"/>
        <end position="81"/>
    </location>
</feature>